<proteinExistence type="predicted"/>
<feature type="transmembrane region" description="Helical" evidence="6">
    <location>
        <begin position="200"/>
        <end position="220"/>
    </location>
</feature>
<dbReference type="InterPro" id="IPR002656">
    <property type="entry name" value="Acyl_transf_3_dom"/>
</dbReference>
<dbReference type="Proteomes" id="UP000789941">
    <property type="component" value="Unassembled WGS sequence"/>
</dbReference>
<evidence type="ECO:0000256" key="2">
    <source>
        <dbReference type="ARBA" id="ARBA00022475"/>
    </source>
</evidence>
<feature type="transmembrane region" description="Helical" evidence="6">
    <location>
        <begin position="115"/>
        <end position="135"/>
    </location>
</feature>
<comment type="subcellular location">
    <subcellularLocation>
        <location evidence="1">Cell membrane</location>
        <topology evidence="1">Multi-pass membrane protein</topology>
    </subcellularLocation>
</comment>
<dbReference type="GO" id="GO:0009246">
    <property type="term" value="P:enterobacterial common antigen biosynthetic process"/>
    <property type="evidence" value="ECO:0007669"/>
    <property type="project" value="TreeGrafter"/>
</dbReference>
<accession>A0A5E4LQ75</accession>
<keyword evidence="8" id="KW-0808">Transferase</keyword>
<keyword evidence="8" id="KW-0012">Acyltransferase</keyword>
<dbReference type="Pfam" id="PF01757">
    <property type="entry name" value="Acyl_transf_3"/>
    <property type="match status" value="1"/>
</dbReference>
<feature type="transmembrane region" description="Helical" evidence="6">
    <location>
        <begin position="264"/>
        <end position="283"/>
    </location>
</feature>
<protein>
    <submittedName>
        <fullName evidence="8">Acyltransferase family protein</fullName>
    </submittedName>
</protein>
<evidence type="ECO:0000259" key="7">
    <source>
        <dbReference type="Pfam" id="PF01757"/>
    </source>
</evidence>
<sequence length="291" mass="33579">MKERLGWIDFGRALAIFLVVVFHVAYQFTRDENLRIVGFLGVSLFFIISGFMLSTKYPKLRSFDLKWFFKRYVKVASIYYLAIIAIVILFANQSYQQGIYDILLHFLFLNWLDPSTQYTLISPSWFLIPLMALYLAYPYLNKLIRKSEWFVVVAFIITIIYGIQENSPLTSFSLLFFLAQFCFGMASAQGIGKIMIIGPLLMAIYNPLLAIPYIVFWIIYLSKIPPIGSITLISKHTIEIFLFHEAIMNVCIGKWNVYGLEMPYSLLITISCFLVATLIASRLQKLVITIL</sequence>
<evidence type="ECO:0000313" key="8">
    <source>
        <dbReference type="EMBL" id="VVC04235.1"/>
    </source>
</evidence>
<feature type="transmembrane region" description="Helical" evidence="6">
    <location>
        <begin position="169"/>
        <end position="188"/>
    </location>
</feature>
<dbReference type="EMBL" id="CABMJJ010000009">
    <property type="protein sequence ID" value="VVC04235.1"/>
    <property type="molecule type" value="Genomic_DNA"/>
</dbReference>
<organism evidence="8 9">
    <name type="scientific">Candidatus Bilamarchaeum dharawalense</name>
    <dbReference type="NCBI Taxonomy" id="2885759"/>
    <lineage>
        <taxon>Archaea</taxon>
        <taxon>Candidatus Micrarchaeota</taxon>
        <taxon>Candidatus Micrarchaeia</taxon>
        <taxon>Candidatus Anstonellales</taxon>
        <taxon>Candidatus Bilamarchaeaceae</taxon>
        <taxon>Candidatus Bilamarchaeum</taxon>
    </lineage>
</organism>
<dbReference type="PANTHER" id="PTHR40074">
    <property type="entry name" value="O-ACETYLTRANSFERASE WECH"/>
    <property type="match status" value="1"/>
</dbReference>
<feature type="transmembrane region" description="Helical" evidence="6">
    <location>
        <begin position="7"/>
        <end position="28"/>
    </location>
</feature>
<dbReference type="GO" id="GO:0005886">
    <property type="term" value="C:plasma membrane"/>
    <property type="evidence" value="ECO:0007669"/>
    <property type="project" value="UniProtKB-SubCell"/>
</dbReference>
<feature type="transmembrane region" description="Helical" evidence="6">
    <location>
        <begin position="75"/>
        <end position="95"/>
    </location>
</feature>
<keyword evidence="3 6" id="KW-0812">Transmembrane</keyword>
<dbReference type="PANTHER" id="PTHR40074:SF2">
    <property type="entry name" value="O-ACETYLTRANSFERASE WECH"/>
    <property type="match status" value="1"/>
</dbReference>
<evidence type="ECO:0000256" key="1">
    <source>
        <dbReference type="ARBA" id="ARBA00004651"/>
    </source>
</evidence>
<keyword evidence="5 6" id="KW-0472">Membrane</keyword>
<evidence type="ECO:0000256" key="3">
    <source>
        <dbReference type="ARBA" id="ARBA00022692"/>
    </source>
</evidence>
<feature type="transmembrane region" description="Helical" evidence="6">
    <location>
        <begin position="34"/>
        <end position="54"/>
    </location>
</feature>
<feature type="domain" description="Acyltransferase 3" evidence="7">
    <location>
        <begin position="6"/>
        <end position="185"/>
    </location>
</feature>
<feature type="transmembrane region" description="Helical" evidence="6">
    <location>
        <begin position="147"/>
        <end position="163"/>
    </location>
</feature>
<evidence type="ECO:0000256" key="4">
    <source>
        <dbReference type="ARBA" id="ARBA00022989"/>
    </source>
</evidence>
<dbReference type="AlphaFoldDB" id="A0A5E4LQ75"/>
<keyword evidence="4 6" id="KW-1133">Transmembrane helix</keyword>
<dbReference type="GO" id="GO:0016413">
    <property type="term" value="F:O-acetyltransferase activity"/>
    <property type="evidence" value="ECO:0007669"/>
    <property type="project" value="TreeGrafter"/>
</dbReference>
<name>A0A5E4LQ75_9ARCH</name>
<evidence type="ECO:0000256" key="5">
    <source>
        <dbReference type="ARBA" id="ARBA00023136"/>
    </source>
</evidence>
<evidence type="ECO:0000256" key="6">
    <source>
        <dbReference type="SAM" id="Phobius"/>
    </source>
</evidence>
<keyword evidence="2" id="KW-1003">Cell membrane</keyword>
<evidence type="ECO:0000313" key="9">
    <source>
        <dbReference type="Proteomes" id="UP000789941"/>
    </source>
</evidence>
<gene>
    <name evidence="8" type="ORF">LFW2832_00828</name>
</gene>
<reference evidence="8 9" key="1">
    <citation type="submission" date="2019-08" db="EMBL/GenBank/DDBJ databases">
        <authorList>
            <person name="Vazquez-Campos X."/>
        </authorList>
    </citation>
    <scope>NUCLEOTIDE SEQUENCE [LARGE SCALE GENOMIC DNA]</scope>
    <source>
        <strain evidence="8">LFW-283_2</strain>
    </source>
</reference>
<comment type="caution">
    <text evidence="8">The sequence shown here is derived from an EMBL/GenBank/DDBJ whole genome shotgun (WGS) entry which is preliminary data.</text>
</comment>